<protein>
    <submittedName>
        <fullName evidence="3">DAK2 domain fusion protein YloV</fullName>
    </submittedName>
</protein>
<dbReference type="InterPro" id="IPR033470">
    <property type="entry name" value="FakA-like_C"/>
</dbReference>
<dbReference type="eggNOG" id="COG1461">
    <property type="taxonomic scope" value="Bacteria"/>
</dbReference>
<keyword evidence="4" id="KW-1185">Reference proteome</keyword>
<gene>
    <name evidence="3" type="ordered locus">Sgly_2327</name>
</gene>
<evidence type="ECO:0000256" key="1">
    <source>
        <dbReference type="SAM" id="MobiDB-lite"/>
    </source>
</evidence>
<feature type="domain" description="DhaL" evidence="2">
    <location>
        <begin position="7"/>
        <end position="200"/>
    </location>
</feature>
<reference evidence="3 4" key="1">
    <citation type="journal article" date="2011" name="Stand. Genomic Sci.">
        <title>Complete genome sequence of Syntrophobotulus glycolicus type strain (FlGlyR).</title>
        <authorList>
            <person name="Han C."/>
            <person name="Mwirichia R."/>
            <person name="Chertkov O."/>
            <person name="Held B."/>
            <person name="Lapidus A."/>
            <person name="Nolan M."/>
            <person name="Lucas S."/>
            <person name="Hammon N."/>
            <person name="Deshpande S."/>
            <person name="Cheng J.F."/>
            <person name="Tapia R."/>
            <person name="Goodwin L."/>
            <person name="Pitluck S."/>
            <person name="Huntemann M."/>
            <person name="Liolios K."/>
            <person name="Ivanova N."/>
            <person name="Pagani I."/>
            <person name="Mavromatis K."/>
            <person name="Ovchinikova G."/>
            <person name="Pati A."/>
            <person name="Chen A."/>
            <person name="Palaniappan K."/>
            <person name="Land M."/>
            <person name="Hauser L."/>
            <person name="Brambilla E.M."/>
            <person name="Rohde M."/>
            <person name="Spring S."/>
            <person name="Sikorski J."/>
            <person name="Goker M."/>
            <person name="Woyke T."/>
            <person name="Bristow J."/>
            <person name="Eisen J.A."/>
            <person name="Markowitz V."/>
            <person name="Hugenholtz P."/>
            <person name="Kyrpides N.C."/>
            <person name="Klenk H.P."/>
            <person name="Detter J.C."/>
        </authorList>
    </citation>
    <scope>NUCLEOTIDE SEQUENCE [LARGE SCALE GENOMIC DNA]</scope>
    <source>
        <strain evidence="4">DSM 8271 / FlGlyR</strain>
    </source>
</reference>
<dbReference type="KEGG" id="sgy:Sgly_2327"/>
<dbReference type="InterPro" id="IPR050270">
    <property type="entry name" value="DegV_domain_contain"/>
</dbReference>
<dbReference type="Gene3D" id="1.25.40.340">
    <property type="match status" value="1"/>
</dbReference>
<feature type="region of interest" description="Disordered" evidence="1">
    <location>
        <begin position="311"/>
        <end position="338"/>
    </location>
</feature>
<evidence type="ECO:0000259" key="2">
    <source>
        <dbReference type="PROSITE" id="PS51480"/>
    </source>
</evidence>
<proteinExistence type="predicted"/>
<dbReference type="GO" id="GO:0004371">
    <property type="term" value="F:glycerone kinase activity"/>
    <property type="evidence" value="ECO:0007669"/>
    <property type="project" value="InterPro"/>
</dbReference>
<dbReference type="SUPFAM" id="SSF101473">
    <property type="entry name" value="DhaL-like"/>
    <property type="match status" value="1"/>
</dbReference>
<name>F0SUG5_SYNGF</name>
<dbReference type="GO" id="GO:0006071">
    <property type="term" value="P:glycerol metabolic process"/>
    <property type="evidence" value="ECO:0007669"/>
    <property type="project" value="InterPro"/>
</dbReference>
<accession>F0SUG5</accession>
<dbReference type="InterPro" id="IPR036117">
    <property type="entry name" value="DhaL_dom_sf"/>
</dbReference>
<dbReference type="HOGENOM" id="CLU_017496_1_0_9"/>
<dbReference type="AlphaFoldDB" id="F0SUG5"/>
<evidence type="ECO:0000313" key="4">
    <source>
        <dbReference type="Proteomes" id="UP000007488"/>
    </source>
</evidence>
<dbReference type="EMBL" id="CP002547">
    <property type="protein sequence ID" value="ADY56615.1"/>
    <property type="molecule type" value="Genomic_DNA"/>
</dbReference>
<dbReference type="Pfam" id="PF02734">
    <property type="entry name" value="Dak2"/>
    <property type="match status" value="1"/>
</dbReference>
<dbReference type="InterPro" id="IPR004007">
    <property type="entry name" value="DhaL_dom"/>
</dbReference>
<dbReference type="PROSITE" id="PS51480">
    <property type="entry name" value="DHAL"/>
    <property type="match status" value="1"/>
</dbReference>
<dbReference type="SMART" id="SM01121">
    <property type="entry name" value="Dak1_2"/>
    <property type="match status" value="1"/>
</dbReference>
<dbReference type="PANTHER" id="PTHR33434">
    <property type="entry name" value="DEGV DOMAIN-CONTAINING PROTEIN DR_1986-RELATED"/>
    <property type="match status" value="1"/>
</dbReference>
<feature type="compositionally biased region" description="Basic and acidic residues" evidence="1">
    <location>
        <begin position="316"/>
        <end position="325"/>
    </location>
</feature>
<sequence>MKAIDGNKWKEMLDSGAKTLEAKKKEIDSLNVFPVPDGDTGTNMCLTFRSAAAAGVKIESSSISEVANAASMGSLMGARGNSGVILSQIMRGIAKGLDGLTEANAVQFAAALQAGVDTAYRAVMKPVEGTILTVSKEFAKSALSKARAGETDFLEIMQAGLAKGQIALAKTPEMLPVLKQAGVVDAGGEGFLTIVKGWIGALEGAGPGLIFEEVVQDITGENTPAVQGIIGVDTLEYPYCTEFLVKGQSMNPDLIRDELMEKGDCLLVVGTESILKIHIHTANPGEILDYALKYGSLHEVQIHNMLAQNEAASHQAKGEDRRDFSDGLNTGKPSAEEVPVKPEDLKEYGIVAVAMGEGISEIFHSLGVEQVVFGGQTMNPSTYDLAEAAKKIAARNIFILPNNGNIIMAAQQVAELLEDRKAYIIPTKSIPQGIAALLGYNPDSEPEANLESMKKAITQVASGEVTYAVRNSQFGDLQISEGDILGLVEEKITATGKEILEVSKKVLEEMNWRDKDLVTIIYGKDMMEEDVEVLEYWLESEKPDIEVEIYAGRQPLYYYIFGVE</sequence>
<dbReference type="InterPro" id="IPR019986">
    <property type="entry name" value="YloV-like"/>
</dbReference>
<dbReference type="NCBIfam" id="TIGR03599">
    <property type="entry name" value="YloV"/>
    <property type="match status" value="1"/>
</dbReference>
<evidence type="ECO:0000313" key="3">
    <source>
        <dbReference type="EMBL" id="ADY56615.1"/>
    </source>
</evidence>
<dbReference type="InterPro" id="IPR048394">
    <property type="entry name" value="FakA-like_M"/>
</dbReference>
<dbReference type="Pfam" id="PF13684">
    <property type="entry name" value="FakA-like_C"/>
    <property type="match status" value="1"/>
</dbReference>
<reference evidence="4" key="2">
    <citation type="submission" date="2011-02" db="EMBL/GenBank/DDBJ databases">
        <title>The complete genome of Syntrophobotulus glycolicus DSM 8271.</title>
        <authorList>
            <person name="Lucas S."/>
            <person name="Copeland A."/>
            <person name="Lapidus A."/>
            <person name="Bruce D."/>
            <person name="Goodwin L."/>
            <person name="Pitluck S."/>
            <person name="Kyrpides N."/>
            <person name="Mavromatis K."/>
            <person name="Pagani I."/>
            <person name="Ivanova N."/>
            <person name="Mikhailova N."/>
            <person name="Chertkov O."/>
            <person name="Held B."/>
            <person name="Detter J.C."/>
            <person name="Tapia R."/>
            <person name="Han C."/>
            <person name="Land M."/>
            <person name="Hauser L."/>
            <person name="Markowitz V."/>
            <person name="Cheng J.-F."/>
            <person name="Hugenholtz P."/>
            <person name="Woyke T."/>
            <person name="Wu D."/>
            <person name="Spring S."/>
            <person name="Schroeder M."/>
            <person name="Brambilla E."/>
            <person name="Klenk H.-P."/>
            <person name="Eisen J.A."/>
        </authorList>
    </citation>
    <scope>NUCLEOTIDE SEQUENCE [LARGE SCALE GENOMIC DNA]</scope>
    <source>
        <strain evidence="4">DSM 8271 / FlGlyR</strain>
    </source>
</reference>
<dbReference type="STRING" id="645991.Sgly_2327"/>
<dbReference type="Pfam" id="PF21645">
    <property type="entry name" value="FakA-like_M"/>
    <property type="match status" value="1"/>
</dbReference>
<organism evidence="3 4">
    <name type="scientific">Syntrophobotulus glycolicus (strain DSM 8271 / FlGlyR)</name>
    <dbReference type="NCBI Taxonomy" id="645991"/>
    <lineage>
        <taxon>Bacteria</taxon>
        <taxon>Bacillati</taxon>
        <taxon>Bacillota</taxon>
        <taxon>Clostridia</taxon>
        <taxon>Eubacteriales</taxon>
        <taxon>Desulfitobacteriaceae</taxon>
        <taxon>Syntrophobotulus</taxon>
    </lineage>
</organism>
<dbReference type="PANTHER" id="PTHR33434:SF4">
    <property type="entry name" value="PHOSPHATASE PROTEIN"/>
    <property type="match status" value="1"/>
</dbReference>
<dbReference type="SMART" id="SM01120">
    <property type="entry name" value="Dak2"/>
    <property type="match status" value="1"/>
</dbReference>
<dbReference type="Proteomes" id="UP000007488">
    <property type="component" value="Chromosome"/>
</dbReference>